<dbReference type="GO" id="GO:0004325">
    <property type="term" value="F:ferrochelatase activity"/>
    <property type="evidence" value="ECO:0007669"/>
    <property type="project" value="UniProtKB-UniRule"/>
</dbReference>
<evidence type="ECO:0000256" key="1">
    <source>
        <dbReference type="ARBA" id="ARBA00007718"/>
    </source>
</evidence>
<evidence type="ECO:0000256" key="8">
    <source>
        <dbReference type="ARBA" id="ARBA00024536"/>
    </source>
</evidence>
<evidence type="ECO:0000256" key="4">
    <source>
        <dbReference type="ARBA" id="ARBA00023004"/>
    </source>
</evidence>
<evidence type="ECO:0000256" key="2">
    <source>
        <dbReference type="ARBA" id="ARBA00022490"/>
    </source>
</evidence>
<feature type="binding site" evidence="9">
    <location>
        <position position="318"/>
    </location>
    <ligand>
        <name>Fe(2+)</name>
        <dbReference type="ChEBI" id="CHEBI:29033"/>
    </ligand>
</feature>
<comment type="similarity">
    <text evidence="1 9 10">Belongs to the ferrochelatase family.</text>
</comment>
<dbReference type="PANTHER" id="PTHR11108:SF1">
    <property type="entry name" value="FERROCHELATASE, MITOCHONDRIAL"/>
    <property type="match status" value="1"/>
</dbReference>
<sequence>MDTISTTGTADIGTTSPLDDRRPFAGRPGALPADHPPVAFGRIGVLLVNLGTPEGTDYWSMRRYLKEFLSDRRVIEVPRAIWWPLLNLVILSRRPQASGKAYAAIWNHELDEAPLRTITRSQAEKLAASLAAEPRIEVDWAMRYGMPAIGDRLKRLQQKGCERILVVPLYPQYAAATTATVNDVAFDALKAMRWQPAVRTLPQYCDDPVYIDALANSLEAHLAGLDFEPEMVLASFHGVPLEYLQKGDPYHCQCHKTARLLRDRLGWPQERLKVTFQSRFGRAEWLKPYTDETVKALARSGVKRLAVMTPGFVADCLETIEEIGVENAGYFMAEGGEHFSAVPCLNDSAEGMRVIEHVVRRELMGWV</sequence>
<name>A0A934IPY1_9HYPH</name>
<dbReference type="NCBIfam" id="TIGR00109">
    <property type="entry name" value="hemH"/>
    <property type="match status" value="1"/>
</dbReference>
<evidence type="ECO:0000256" key="9">
    <source>
        <dbReference type="HAMAP-Rule" id="MF_00323"/>
    </source>
</evidence>
<keyword evidence="13" id="KW-1185">Reference proteome</keyword>
<dbReference type="SUPFAM" id="SSF53800">
    <property type="entry name" value="Chelatase"/>
    <property type="match status" value="1"/>
</dbReference>
<evidence type="ECO:0000256" key="11">
    <source>
        <dbReference type="SAM" id="MobiDB-lite"/>
    </source>
</evidence>
<keyword evidence="2 9" id="KW-0963">Cytoplasm</keyword>
<feature type="binding site" evidence="9">
    <location>
        <position position="237"/>
    </location>
    <ligand>
        <name>Fe(2+)</name>
        <dbReference type="ChEBI" id="CHEBI:29033"/>
    </ligand>
</feature>
<proteinExistence type="inferred from homology"/>
<dbReference type="CDD" id="cd03411">
    <property type="entry name" value="Ferrochelatase_N"/>
    <property type="match status" value="1"/>
</dbReference>
<feature type="region of interest" description="Disordered" evidence="11">
    <location>
        <begin position="1"/>
        <end position="32"/>
    </location>
</feature>
<dbReference type="EMBL" id="JAEKJA010000009">
    <property type="protein sequence ID" value="MBJ3776453.1"/>
    <property type="molecule type" value="Genomic_DNA"/>
</dbReference>
<keyword evidence="3 9" id="KW-0479">Metal-binding</keyword>
<keyword evidence="5 9" id="KW-0350">Heme biosynthesis</keyword>
<evidence type="ECO:0000256" key="10">
    <source>
        <dbReference type="RuleBase" id="RU000607"/>
    </source>
</evidence>
<dbReference type="InterPro" id="IPR001015">
    <property type="entry name" value="Ferrochelatase"/>
</dbReference>
<organism evidence="12 13">
    <name type="scientific">Acuticoccus mangrovi</name>
    <dbReference type="NCBI Taxonomy" id="2796142"/>
    <lineage>
        <taxon>Bacteria</taxon>
        <taxon>Pseudomonadati</taxon>
        <taxon>Pseudomonadota</taxon>
        <taxon>Alphaproteobacteria</taxon>
        <taxon>Hyphomicrobiales</taxon>
        <taxon>Amorphaceae</taxon>
        <taxon>Acuticoccus</taxon>
    </lineage>
</organism>
<evidence type="ECO:0000313" key="13">
    <source>
        <dbReference type="Proteomes" id="UP000609531"/>
    </source>
</evidence>
<protein>
    <recommendedName>
        <fullName evidence="9 10">Ferrochelatase</fullName>
        <ecNumber evidence="9 10">4.98.1.1</ecNumber>
    </recommendedName>
    <alternativeName>
        <fullName evidence="9">Heme synthase</fullName>
    </alternativeName>
    <alternativeName>
        <fullName evidence="9">Protoheme ferro-lyase</fullName>
    </alternativeName>
</protein>
<gene>
    <name evidence="9" type="primary">hemH</name>
    <name evidence="12" type="ORF">JCR33_12175</name>
</gene>
<comment type="caution">
    <text evidence="12">The sequence shown here is derived from an EMBL/GenBank/DDBJ whole genome shotgun (WGS) entry which is preliminary data.</text>
</comment>
<dbReference type="HAMAP" id="MF_00323">
    <property type="entry name" value="Ferrochelatase"/>
    <property type="match status" value="1"/>
</dbReference>
<dbReference type="FunFam" id="3.40.50.1400:FF:000002">
    <property type="entry name" value="Ferrochelatase"/>
    <property type="match status" value="1"/>
</dbReference>
<dbReference type="PROSITE" id="PS00534">
    <property type="entry name" value="FERROCHELATASE"/>
    <property type="match status" value="1"/>
</dbReference>
<evidence type="ECO:0000256" key="3">
    <source>
        <dbReference type="ARBA" id="ARBA00022723"/>
    </source>
</evidence>
<dbReference type="RefSeq" id="WP_198882358.1">
    <property type="nucleotide sequence ID" value="NZ_JAEKJA010000009.1"/>
</dbReference>
<dbReference type="PANTHER" id="PTHR11108">
    <property type="entry name" value="FERROCHELATASE"/>
    <property type="match status" value="1"/>
</dbReference>
<comment type="catalytic activity">
    <reaction evidence="9 10">
        <text>heme b + 2 H(+) = protoporphyrin IX + Fe(2+)</text>
        <dbReference type="Rhea" id="RHEA:22584"/>
        <dbReference type="ChEBI" id="CHEBI:15378"/>
        <dbReference type="ChEBI" id="CHEBI:29033"/>
        <dbReference type="ChEBI" id="CHEBI:57306"/>
        <dbReference type="ChEBI" id="CHEBI:60344"/>
        <dbReference type="EC" id="4.98.1.1"/>
    </reaction>
</comment>
<accession>A0A934IPY1</accession>
<dbReference type="Gene3D" id="3.40.50.1400">
    <property type="match status" value="2"/>
</dbReference>
<reference evidence="12" key="1">
    <citation type="submission" date="2020-12" db="EMBL/GenBank/DDBJ databases">
        <title>Bacterial taxonomy.</title>
        <authorList>
            <person name="Pan X."/>
        </authorList>
    </citation>
    <scope>NUCLEOTIDE SEQUENCE</scope>
    <source>
        <strain evidence="12">B2012</strain>
    </source>
</reference>
<comment type="function">
    <text evidence="9 10">Catalyzes the ferrous insertion into protoporphyrin IX.</text>
</comment>
<dbReference type="InterPro" id="IPR033659">
    <property type="entry name" value="Ferrochelatase_N"/>
</dbReference>
<dbReference type="GO" id="GO:0046872">
    <property type="term" value="F:metal ion binding"/>
    <property type="evidence" value="ECO:0007669"/>
    <property type="project" value="UniProtKB-KW"/>
</dbReference>
<dbReference type="InterPro" id="IPR033644">
    <property type="entry name" value="Ferrochelatase_C"/>
</dbReference>
<evidence type="ECO:0000256" key="5">
    <source>
        <dbReference type="ARBA" id="ARBA00023133"/>
    </source>
</evidence>
<evidence type="ECO:0000256" key="7">
    <source>
        <dbReference type="ARBA" id="ARBA00023244"/>
    </source>
</evidence>
<dbReference type="GO" id="GO:0005737">
    <property type="term" value="C:cytoplasm"/>
    <property type="evidence" value="ECO:0007669"/>
    <property type="project" value="UniProtKB-SubCell"/>
</dbReference>
<evidence type="ECO:0000313" key="12">
    <source>
        <dbReference type="EMBL" id="MBJ3776453.1"/>
    </source>
</evidence>
<dbReference type="AlphaFoldDB" id="A0A934IPY1"/>
<keyword evidence="4 9" id="KW-0408">Iron</keyword>
<keyword evidence="6 9" id="KW-0456">Lyase</keyword>
<dbReference type="EC" id="4.98.1.1" evidence="9 10"/>
<keyword evidence="7 9" id="KW-0627">Porphyrin biosynthesis</keyword>
<dbReference type="InterPro" id="IPR019772">
    <property type="entry name" value="Ferrochelatase_AS"/>
</dbReference>
<comment type="subcellular location">
    <subcellularLocation>
        <location evidence="9 10">Cytoplasm</location>
    </subcellularLocation>
</comment>
<dbReference type="CDD" id="cd00419">
    <property type="entry name" value="Ferrochelatase_C"/>
    <property type="match status" value="1"/>
</dbReference>
<comment type="catalytic activity">
    <reaction evidence="8">
        <text>Fe-coproporphyrin III + 2 H(+) = coproporphyrin III + Fe(2+)</text>
        <dbReference type="Rhea" id="RHEA:49572"/>
        <dbReference type="ChEBI" id="CHEBI:15378"/>
        <dbReference type="ChEBI" id="CHEBI:29033"/>
        <dbReference type="ChEBI" id="CHEBI:68438"/>
        <dbReference type="ChEBI" id="CHEBI:131725"/>
        <dbReference type="EC" id="4.99.1.9"/>
    </reaction>
    <physiologicalReaction direction="right-to-left" evidence="8">
        <dbReference type="Rhea" id="RHEA:49574"/>
    </physiologicalReaction>
</comment>
<evidence type="ECO:0000256" key="6">
    <source>
        <dbReference type="ARBA" id="ARBA00023239"/>
    </source>
</evidence>
<dbReference type="Pfam" id="PF00762">
    <property type="entry name" value="Ferrochelatase"/>
    <property type="match status" value="1"/>
</dbReference>
<dbReference type="Proteomes" id="UP000609531">
    <property type="component" value="Unassembled WGS sequence"/>
</dbReference>
<comment type="pathway">
    <text evidence="9 10">Porphyrin-containing compound metabolism; protoheme biosynthesis; protoheme from protoporphyrin-IX: step 1/1.</text>
</comment>
<dbReference type="GO" id="GO:0006783">
    <property type="term" value="P:heme biosynthetic process"/>
    <property type="evidence" value="ECO:0007669"/>
    <property type="project" value="UniProtKB-UniRule"/>
</dbReference>
<feature type="compositionally biased region" description="Polar residues" evidence="11">
    <location>
        <begin position="1"/>
        <end position="17"/>
    </location>
</feature>